<gene>
    <name evidence="2" type="ORF">EGC76_05305</name>
</gene>
<dbReference type="SUPFAM" id="SSF53335">
    <property type="entry name" value="S-adenosyl-L-methionine-dependent methyltransferases"/>
    <property type="match status" value="1"/>
</dbReference>
<evidence type="ECO:0000313" key="2">
    <source>
        <dbReference type="EMBL" id="RWU11678.1"/>
    </source>
</evidence>
<comment type="caution">
    <text evidence="2">The sequence shown here is derived from an EMBL/GenBank/DDBJ whole genome shotgun (WGS) entry which is preliminary data.</text>
</comment>
<proteinExistence type="predicted"/>
<keyword evidence="3" id="KW-1185">Reference proteome</keyword>
<sequence>MMLTPARRESANDGPASWQQLPHGVWMQQQLSHVFGPYSAKIFGYYLARVGHLAKELELPELRVRHQFSAAQHGESNILAELEYWPFAENALDAVVMIGQLEFERDPHQVLREMSRSLIADGYLLIAGFNPFSPSVLTGCWPGNTKQPPWSGRYFSKARITDWLSLLNFEIIDAGYVAPTLLIARTARADFGLAGITRFIPQLNSMYYIVARKREFPLTVMRVKKRMKPQMNGLPIANRVK</sequence>
<feature type="domain" description="Methyltransferase type 11" evidence="1">
    <location>
        <begin position="77"/>
        <end position="126"/>
    </location>
</feature>
<dbReference type="AlphaFoldDB" id="A0A451GEY6"/>
<dbReference type="Proteomes" id="UP000288789">
    <property type="component" value="Unassembled WGS sequence"/>
</dbReference>
<dbReference type="OrthoDB" id="6191410at2"/>
<evidence type="ECO:0000259" key="1">
    <source>
        <dbReference type="Pfam" id="PF08241"/>
    </source>
</evidence>
<dbReference type="Pfam" id="PF08241">
    <property type="entry name" value="Methyltransf_11"/>
    <property type="match status" value="1"/>
</dbReference>
<keyword evidence="2" id="KW-0808">Transferase</keyword>
<dbReference type="Gene3D" id="3.40.50.150">
    <property type="entry name" value="Vaccinia Virus protein VP39"/>
    <property type="match status" value="1"/>
</dbReference>
<dbReference type="InterPro" id="IPR029063">
    <property type="entry name" value="SAM-dependent_MTases_sf"/>
</dbReference>
<dbReference type="EMBL" id="RSFE01000003">
    <property type="protein sequence ID" value="RWU11678.1"/>
    <property type="molecule type" value="Genomic_DNA"/>
</dbReference>
<dbReference type="InterPro" id="IPR013216">
    <property type="entry name" value="Methyltransf_11"/>
</dbReference>
<protein>
    <submittedName>
        <fullName evidence="2">Methyltransferase domain-containing protein</fullName>
    </submittedName>
</protein>
<evidence type="ECO:0000313" key="3">
    <source>
        <dbReference type="Proteomes" id="UP000288789"/>
    </source>
</evidence>
<accession>A0A451GEY6</accession>
<dbReference type="RefSeq" id="WP_128351967.1">
    <property type="nucleotide sequence ID" value="NZ_RSFE01000003.1"/>
</dbReference>
<dbReference type="GO" id="GO:0008757">
    <property type="term" value="F:S-adenosylmethionine-dependent methyltransferase activity"/>
    <property type="evidence" value="ECO:0007669"/>
    <property type="project" value="InterPro"/>
</dbReference>
<organism evidence="2 3">
    <name type="scientific">Pseudidiomarina gelatinasegens</name>
    <dbReference type="NCBI Taxonomy" id="2487740"/>
    <lineage>
        <taxon>Bacteria</taxon>
        <taxon>Pseudomonadati</taxon>
        <taxon>Pseudomonadota</taxon>
        <taxon>Gammaproteobacteria</taxon>
        <taxon>Alteromonadales</taxon>
        <taxon>Idiomarinaceae</taxon>
        <taxon>Pseudidiomarina</taxon>
    </lineage>
</organism>
<reference evidence="2 3" key="1">
    <citation type="submission" date="2018-12" db="EMBL/GenBank/DDBJ databases">
        <authorList>
            <person name="Li A."/>
            <person name="Zhang M."/>
            <person name="Zhu H."/>
        </authorList>
    </citation>
    <scope>NUCLEOTIDE SEQUENCE [LARGE SCALE GENOMIC DNA]</scope>
    <source>
        <strain evidence="2 3">R04H25</strain>
    </source>
</reference>
<keyword evidence="2" id="KW-0489">Methyltransferase</keyword>
<dbReference type="GO" id="GO:0032259">
    <property type="term" value="P:methylation"/>
    <property type="evidence" value="ECO:0007669"/>
    <property type="project" value="UniProtKB-KW"/>
</dbReference>
<name>A0A451GEY6_9GAMM</name>